<keyword evidence="1" id="KW-0732">Signal</keyword>
<dbReference type="Gene3D" id="3.40.50.410">
    <property type="entry name" value="von Willebrand factor, type A domain"/>
    <property type="match status" value="2"/>
</dbReference>
<dbReference type="InterPro" id="IPR036465">
    <property type="entry name" value="vWFA_dom_sf"/>
</dbReference>
<dbReference type="SMART" id="SM00327">
    <property type="entry name" value="VWA"/>
    <property type="match status" value="2"/>
</dbReference>
<dbReference type="Proteomes" id="UP001164746">
    <property type="component" value="Chromosome 7"/>
</dbReference>
<feature type="signal peptide" evidence="1">
    <location>
        <begin position="1"/>
        <end position="28"/>
    </location>
</feature>
<accession>A0ABY7ERQ0</accession>
<proteinExistence type="predicted"/>
<sequence>MSDLLLRSNMEYIFILSLIGLLGAPSSGQDTKECEIEPADVVFVLDSSYSIWPPDFYKEVTFMEKVIETFNVGPGRQDTRIAALTFGHRVWPKFYLNTYFDKTRMLRAAKAITYGEGQTTNTGDALAFVRNIMLERRAGARNNTTKIVVVVTDGMFTQEVAKTLQDEGVFLFAVSVGMRLDNRELAGIASDPDDQYYFSIDKYSEMSYIKRTMEQRICAQRSPENITDTTAEFKGTEEVLILDCDGKAADIYFVIDSSYSINSENFAKEMEFIHSVVDVLDIGPNKTRVGVMTFSDDVEFLIRLEHNLSKQELLMFSNNAKYVGGGTDTANALRRLREEGFYGNTVQERDIVARIAIILTDGLSVSPESTATEANMLRKVGVQIFSIGIGEGIDKKELIDIASKPTDKYVLHVDDFGALMNIRLKLAARSCTVEPTNGKPFAGDQAVCHPMKDTDLLFVYDALELGSWRSQAISQFVEKSLASFNLVTDRFRVGREIENCPRGNIPLGGAMHPSDFGAVHFSSFTDLLNKVHRMKFSRENGGRENTTKMVVLFVDSSQRMNYETFLAARNIKNSVDYFFLVSVGKGMYNRQFEELSGSGIK</sequence>
<dbReference type="InterPro" id="IPR002035">
    <property type="entry name" value="VWF_A"/>
</dbReference>
<evidence type="ECO:0000259" key="2">
    <source>
        <dbReference type="PROSITE" id="PS50234"/>
    </source>
</evidence>
<feature type="chain" id="PRO_5045268559" evidence="1">
    <location>
        <begin position="29"/>
        <end position="601"/>
    </location>
</feature>
<feature type="domain" description="VWFA" evidence="2">
    <location>
        <begin position="250"/>
        <end position="426"/>
    </location>
</feature>
<evidence type="ECO:0000256" key="1">
    <source>
        <dbReference type="SAM" id="SignalP"/>
    </source>
</evidence>
<dbReference type="SUPFAM" id="SSF53300">
    <property type="entry name" value="vWA-like"/>
    <property type="match status" value="3"/>
</dbReference>
<keyword evidence="4" id="KW-1185">Reference proteome</keyword>
<evidence type="ECO:0000313" key="4">
    <source>
        <dbReference type="Proteomes" id="UP001164746"/>
    </source>
</evidence>
<gene>
    <name evidence="3" type="ORF">MAR_034942</name>
</gene>
<feature type="domain" description="VWFA" evidence="2">
    <location>
        <begin position="40"/>
        <end position="217"/>
    </location>
</feature>
<organism evidence="3 4">
    <name type="scientific">Mya arenaria</name>
    <name type="common">Soft-shell clam</name>
    <dbReference type="NCBI Taxonomy" id="6604"/>
    <lineage>
        <taxon>Eukaryota</taxon>
        <taxon>Metazoa</taxon>
        <taxon>Spiralia</taxon>
        <taxon>Lophotrochozoa</taxon>
        <taxon>Mollusca</taxon>
        <taxon>Bivalvia</taxon>
        <taxon>Autobranchia</taxon>
        <taxon>Heteroconchia</taxon>
        <taxon>Euheterodonta</taxon>
        <taxon>Imparidentia</taxon>
        <taxon>Neoheterodontei</taxon>
        <taxon>Myida</taxon>
        <taxon>Myoidea</taxon>
        <taxon>Myidae</taxon>
        <taxon>Mya</taxon>
    </lineage>
</organism>
<reference evidence="3" key="1">
    <citation type="submission" date="2022-11" db="EMBL/GenBank/DDBJ databases">
        <title>Centuries of genome instability and evolution in soft-shell clam transmissible cancer (bioRxiv).</title>
        <authorList>
            <person name="Hart S.F.M."/>
            <person name="Yonemitsu M.A."/>
            <person name="Giersch R.M."/>
            <person name="Beal B.F."/>
            <person name="Arriagada G."/>
            <person name="Davis B.W."/>
            <person name="Ostrander E.A."/>
            <person name="Goff S.P."/>
            <person name="Metzger M.J."/>
        </authorList>
    </citation>
    <scope>NUCLEOTIDE SEQUENCE</scope>
    <source>
        <strain evidence="3">MELC-2E11</strain>
        <tissue evidence="3">Siphon/mantle</tissue>
    </source>
</reference>
<dbReference type="EMBL" id="CP111018">
    <property type="protein sequence ID" value="WAR09866.1"/>
    <property type="molecule type" value="Genomic_DNA"/>
</dbReference>
<dbReference type="PRINTS" id="PR00453">
    <property type="entry name" value="VWFADOMAIN"/>
</dbReference>
<dbReference type="Pfam" id="PF00092">
    <property type="entry name" value="VWA"/>
    <property type="match status" value="2"/>
</dbReference>
<dbReference type="PANTHER" id="PTHR24020:SF20">
    <property type="entry name" value="PH DOMAIN-CONTAINING PROTEIN"/>
    <property type="match status" value="1"/>
</dbReference>
<dbReference type="PANTHER" id="PTHR24020">
    <property type="entry name" value="COLLAGEN ALPHA"/>
    <property type="match status" value="1"/>
</dbReference>
<evidence type="ECO:0000313" key="3">
    <source>
        <dbReference type="EMBL" id="WAR09866.1"/>
    </source>
</evidence>
<name>A0ABY7ERQ0_MYAAR</name>
<protein>
    <submittedName>
        <fullName evidence="3">MATN1-like protein</fullName>
    </submittedName>
</protein>
<dbReference type="PROSITE" id="PS50234">
    <property type="entry name" value="VWFA"/>
    <property type="match status" value="2"/>
</dbReference>
<dbReference type="InterPro" id="IPR050525">
    <property type="entry name" value="ECM_Assembly_Org"/>
</dbReference>